<dbReference type="EMBL" id="LR026966">
    <property type="protein sequence ID" value="VBB76599.1"/>
    <property type="molecule type" value="Genomic_DNA"/>
</dbReference>
<keyword evidence="2" id="KW-1185">Reference proteome</keyword>
<sequence length="70" mass="7947">MRRYDGVMRMASTNSKPISAVCHALPENEEEGHLLFVQWGGNCYEWGLGKCAFTTVPEDVKRPEEGVVYR</sequence>
<accession>A0ABY6S4V7</accession>
<organism evidence="1 2">
    <name type="scientific">Podospora comata</name>
    <dbReference type="NCBI Taxonomy" id="48703"/>
    <lineage>
        <taxon>Eukaryota</taxon>
        <taxon>Fungi</taxon>
        <taxon>Dikarya</taxon>
        <taxon>Ascomycota</taxon>
        <taxon>Pezizomycotina</taxon>
        <taxon>Sordariomycetes</taxon>
        <taxon>Sordariomycetidae</taxon>
        <taxon>Sordariales</taxon>
        <taxon>Podosporaceae</taxon>
        <taxon>Podospora</taxon>
    </lineage>
</organism>
<proteinExistence type="predicted"/>
<protein>
    <submittedName>
        <fullName evidence="1">Uncharacterized protein</fullName>
    </submittedName>
</protein>
<evidence type="ECO:0000313" key="2">
    <source>
        <dbReference type="Proteomes" id="UP000280685"/>
    </source>
</evidence>
<name>A0ABY6S4V7_PODCO</name>
<reference evidence="1" key="1">
    <citation type="submission" date="2018-02" db="EMBL/GenBank/DDBJ databases">
        <authorList>
            <person name="Silar P."/>
        </authorList>
    </citation>
    <scope>NUCLEOTIDE SEQUENCE [LARGE SCALE GENOMIC DNA]</scope>
    <source>
        <strain evidence="1">T</strain>
    </source>
</reference>
<evidence type="ECO:0000313" key="1">
    <source>
        <dbReference type="EMBL" id="VBB76599.1"/>
    </source>
</evidence>
<gene>
    <name evidence="1" type="ORF">PODCO_300245</name>
</gene>
<dbReference type="Proteomes" id="UP000280685">
    <property type="component" value="Chromosome 3"/>
</dbReference>